<evidence type="ECO:0000256" key="3">
    <source>
        <dbReference type="ARBA" id="ARBA00023002"/>
    </source>
</evidence>
<dbReference type="SUPFAM" id="SSF54292">
    <property type="entry name" value="2Fe-2S ferredoxin-like"/>
    <property type="match status" value="1"/>
</dbReference>
<dbReference type="Pfam" id="PF00111">
    <property type="entry name" value="Fer2"/>
    <property type="match status" value="1"/>
</dbReference>
<evidence type="ECO:0000256" key="2">
    <source>
        <dbReference type="ARBA" id="ARBA00022723"/>
    </source>
</evidence>
<feature type="domain" description="2Fe-2S ferredoxin-type" evidence="6">
    <location>
        <begin position="16"/>
        <end position="92"/>
    </location>
</feature>
<accession>A0A3N6N426</accession>
<proteinExistence type="predicted"/>
<dbReference type="InterPro" id="IPR036884">
    <property type="entry name" value="2Fe-2S-bd_dom_sf"/>
</dbReference>
<dbReference type="SUPFAM" id="SSF47741">
    <property type="entry name" value="CO dehydrogenase ISP C-domain like"/>
    <property type="match status" value="1"/>
</dbReference>
<evidence type="ECO:0000256" key="1">
    <source>
        <dbReference type="ARBA" id="ARBA00022714"/>
    </source>
</evidence>
<dbReference type="AlphaFoldDB" id="A0A3N6N426"/>
<keyword evidence="1" id="KW-0001">2Fe-2S</keyword>
<dbReference type="InterPro" id="IPR012675">
    <property type="entry name" value="Beta-grasp_dom_sf"/>
</dbReference>
<keyword evidence="8" id="KW-1185">Reference proteome</keyword>
<protein>
    <submittedName>
        <fullName evidence="7">(2Fe-2S)-binding protein</fullName>
    </submittedName>
</protein>
<name>A0A3N6N426_NATCH</name>
<dbReference type="CDD" id="cd00207">
    <property type="entry name" value="fer2"/>
    <property type="match status" value="1"/>
</dbReference>
<dbReference type="Proteomes" id="UP000281431">
    <property type="component" value="Unassembled WGS sequence"/>
</dbReference>
<dbReference type="GO" id="GO:0046872">
    <property type="term" value="F:metal ion binding"/>
    <property type="evidence" value="ECO:0007669"/>
    <property type="project" value="UniProtKB-KW"/>
</dbReference>
<dbReference type="PANTHER" id="PTHR44379:SF5">
    <property type="entry name" value="OXIDOREDUCTASE WITH IRON-SULFUR SUBUNIT"/>
    <property type="match status" value="1"/>
</dbReference>
<dbReference type="Pfam" id="PF01799">
    <property type="entry name" value="Fer2_2"/>
    <property type="match status" value="1"/>
</dbReference>
<dbReference type="PROSITE" id="PS51085">
    <property type="entry name" value="2FE2S_FER_2"/>
    <property type="match status" value="1"/>
</dbReference>
<dbReference type="InterPro" id="IPR036010">
    <property type="entry name" value="2Fe-2S_ferredoxin-like_sf"/>
</dbReference>
<keyword evidence="4" id="KW-0408">Iron</keyword>
<reference evidence="7 8" key="1">
    <citation type="submission" date="2018-10" db="EMBL/GenBank/DDBJ databases">
        <title>Natrarchaeobius chitinivorans gen. nov., sp. nov., and Natrarchaeobius haloalkaliphilus sp. nov., alkaliphilic, chitin-utilizing haloarchaea from hypersaline alkaline lakes.</title>
        <authorList>
            <person name="Sorokin D.Y."/>
            <person name="Elcheninov A.G."/>
            <person name="Kostrikina N.A."/>
            <person name="Bale N.J."/>
            <person name="Sinninghe Damste J.S."/>
            <person name="Khijniak T.V."/>
            <person name="Kublanov I.V."/>
            <person name="Toshchakov S.V."/>
        </authorList>
    </citation>
    <scope>NUCLEOTIDE SEQUENCE [LARGE SCALE GENOMIC DNA]</scope>
    <source>
        <strain evidence="7 8">AArcht7</strain>
    </source>
</reference>
<keyword evidence="2" id="KW-0479">Metal-binding</keyword>
<dbReference type="OrthoDB" id="37184at2157"/>
<dbReference type="InterPro" id="IPR001041">
    <property type="entry name" value="2Fe-2S_ferredoxin-type"/>
</dbReference>
<gene>
    <name evidence="7" type="ORF">EA472_03965</name>
</gene>
<dbReference type="InterPro" id="IPR002888">
    <property type="entry name" value="2Fe-2S-bd"/>
</dbReference>
<comment type="caution">
    <text evidence="7">The sequence shown here is derived from an EMBL/GenBank/DDBJ whole genome shotgun (WGS) entry which is preliminary data.</text>
</comment>
<keyword evidence="5" id="KW-0411">Iron-sulfur</keyword>
<dbReference type="EMBL" id="REFZ01000002">
    <property type="protein sequence ID" value="RQH02467.1"/>
    <property type="molecule type" value="Genomic_DNA"/>
</dbReference>
<evidence type="ECO:0000256" key="5">
    <source>
        <dbReference type="ARBA" id="ARBA00023014"/>
    </source>
</evidence>
<evidence type="ECO:0000259" key="6">
    <source>
        <dbReference type="PROSITE" id="PS51085"/>
    </source>
</evidence>
<evidence type="ECO:0000313" key="7">
    <source>
        <dbReference type="EMBL" id="RQH02467.1"/>
    </source>
</evidence>
<evidence type="ECO:0000256" key="4">
    <source>
        <dbReference type="ARBA" id="ARBA00023004"/>
    </source>
</evidence>
<sequence length="174" mass="18925">MSSEKITHGDDGGNERTIELTINDETHQVRVKPNELLLNVIRDKLDLTGPKYACGTGECRACSILVDGEPELSCLRLAVTADGSEITTVEGLSDGRDLHEIQQSYLSEGGSQCGFCTPGFVIMTKDLLDNNPDPTEEEIRDHLKGNICRCTGYNNIVEAVKVAADRSPENGESE</sequence>
<dbReference type="InterPro" id="IPR051452">
    <property type="entry name" value="Diverse_Oxidoreductases"/>
</dbReference>
<dbReference type="PANTHER" id="PTHR44379">
    <property type="entry name" value="OXIDOREDUCTASE WITH IRON-SULFUR SUBUNIT"/>
    <property type="match status" value="1"/>
</dbReference>
<dbReference type="GO" id="GO:0016491">
    <property type="term" value="F:oxidoreductase activity"/>
    <property type="evidence" value="ECO:0007669"/>
    <property type="project" value="UniProtKB-KW"/>
</dbReference>
<dbReference type="GO" id="GO:0051537">
    <property type="term" value="F:2 iron, 2 sulfur cluster binding"/>
    <property type="evidence" value="ECO:0007669"/>
    <property type="project" value="UniProtKB-KW"/>
</dbReference>
<evidence type="ECO:0000313" key="8">
    <source>
        <dbReference type="Proteomes" id="UP000281431"/>
    </source>
</evidence>
<dbReference type="Gene3D" id="3.10.20.30">
    <property type="match status" value="1"/>
</dbReference>
<organism evidence="7 8">
    <name type="scientific">Natrarchaeobius chitinivorans</name>
    <dbReference type="NCBI Taxonomy" id="1679083"/>
    <lineage>
        <taxon>Archaea</taxon>
        <taxon>Methanobacteriati</taxon>
        <taxon>Methanobacteriota</taxon>
        <taxon>Stenosarchaea group</taxon>
        <taxon>Halobacteria</taxon>
        <taxon>Halobacteriales</taxon>
        <taxon>Natrialbaceae</taxon>
        <taxon>Natrarchaeobius</taxon>
    </lineage>
</organism>
<keyword evidence="3" id="KW-0560">Oxidoreductase</keyword>
<dbReference type="Gene3D" id="1.10.150.120">
    <property type="entry name" value="[2Fe-2S]-binding domain"/>
    <property type="match status" value="1"/>
</dbReference>